<dbReference type="GO" id="GO:0003677">
    <property type="term" value="F:DNA binding"/>
    <property type="evidence" value="ECO:0007669"/>
    <property type="project" value="UniProtKB-KW"/>
</dbReference>
<name>A0A4Q1D672_9BACT</name>
<gene>
    <name evidence="3" type="ORF">ESB13_14845</name>
</gene>
<dbReference type="PROSITE" id="PS50943">
    <property type="entry name" value="HTH_CROC1"/>
    <property type="match status" value="1"/>
</dbReference>
<organism evidence="3 4">
    <name type="scientific">Filimonas effusa</name>
    <dbReference type="NCBI Taxonomy" id="2508721"/>
    <lineage>
        <taxon>Bacteria</taxon>
        <taxon>Pseudomonadati</taxon>
        <taxon>Bacteroidota</taxon>
        <taxon>Chitinophagia</taxon>
        <taxon>Chitinophagales</taxon>
        <taxon>Chitinophagaceae</taxon>
        <taxon>Filimonas</taxon>
    </lineage>
</organism>
<evidence type="ECO:0000259" key="2">
    <source>
        <dbReference type="PROSITE" id="PS50943"/>
    </source>
</evidence>
<keyword evidence="1" id="KW-0238">DNA-binding</keyword>
<dbReference type="PANTHER" id="PTHR46558:SF4">
    <property type="entry name" value="DNA-BIDING PHAGE PROTEIN"/>
    <property type="match status" value="1"/>
</dbReference>
<sequence>MKVSGTKIRAQRRARDYSQEYMALQLGISQKSYSDIENGKTQLQATLLRKISEILDVEVPVLCPLANTCSSDIKDKHDQLIRFLIVNSIDFPRELI</sequence>
<dbReference type="PANTHER" id="PTHR46558">
    <property type="entry name" value="TRACRIPTIONAL REGULATORY PROTEIN-RELATED-RELATED"/>
    <property type="match status" value="1"/>
</dbReference>
<dbReference type="InterPro" id="IPR010982">
    <property type="entry name" value="Lambda_DNA-bd_dom_sf"/>
</dbReference>
<dbReference type="Pfam" id="PF01381">
    <property type="entry name" value="HTH_3"/>
    <property type="match status" value="1"/>
</dbReference>
<reference evidence="3 4" key="1">
    <citation type="submission" date="2019-01" db="EMBL/GenBank/DDBJ databases">
        <title>Filimonas sp. strain TTM-71.</title>
        <authorList>
            <person name="Chen W.-M."/>
        </authorList>
    </citation>
    <scope>NUCLEOTIDE SEQUENCE [LARGE SCALE GENOMIC DNA]</scope>
    <source>
        <strain evidence="3 4">TTM-71</strain>
    </source>
</reference>
<accession>A0A4Q1D672</accession>
<dbReference type="Gene3D" id="1.10.260.40">
    <property type="entry name" value="lambda repressor-like DNA-binding domains"/>
    <property type="match status" value="1"/>
</dbReference>
<evidence type="ECO:0000313" key="3">
    <source>
        <dbReference type="EMBL" id="RXK83373.1"/>
    </source>
</evidence>
<proteinExistence type="predicted"/>
<dbReference type="RefSeq" id="WP_129004426.1">
    <property type="nucleotide sequence ID" value="NZ_SDHZ01000002.1"/>
</dbReference>
<dbReference type="AlphaFoldDB" id="A0A4Q1D672"/>
<comment type="caution">
    <text evidence="3">The sequence shown here is derived from an EMBL/GenBank/DDBJ whole genome shotgun (WGS) entry which is preliminary data.</text>
</comment>
<dbReference type="SMART" id="SM00530">
    <property type="entry name" value="HTH_XRE"/>
    <property type="match status" value="1"/>
</dbReference>
<dbReference type="Proteomes" id="UP000290545">
    <property type="component" value="Unassembled WGS sequence"/>
</dbReference>
<dbReference type="OrthoDB" id="798409at2"/>
<dbReference type="InterPro" id="IPR001387">
    <property type="entry name" value="Cro/C1-type_HTH"/>
</dbReference>
<evidence type="ECO:0000256" key="1">
    <source>
        <dbReference type="ARBA" id="ARBA00023125"/>
    </source>
</evidence>
<dbReference type="EMBL" id="SDHZ01000002">
    <property type="protein sequence ID" value="RXK83373.1"/>
    <property type="molecule type" value="Genomic_DNA"/>
</dbReference>
<dbReference type="CDD" id="cd00093">
    <property type="entry name" value="HTH_XRE"/>
    <property type="match status" value="1"/>
</dbReference>
<keyword evidence="4" id="KW-1185">Reference proteome</keyword>
<feature type="domain" description="HTH cro/C1-type" evidence="2">
    <location>
        <begin position="8"/>
        <end position="62"/>
    </location>
</feature>
<evidence type="ECO:0000313" key="4">
    <source>
        <dbReference type="Proteomes" id="UP000290545"/>
    </source>
</evidence>
<dbReference type="SUPFAM" id="SSF47413">
    <property type="entry name" value="lambda repressor-like DNA-binding domains"/>
    <property type="match status" value="1"/>
</dbReference>
<protein>
    <submittedName>
        <fullName evidence="3">XRE family transcriptional regulator</fullName>
    </submittedName>
</protein>